<dbReference type="InterPro" id="IPR013118">
    <property type="entry name" value="Mannitol_DH_C"/>
</dbReference>
<organism evidence="5 6">
    <name type="scientific">Vibrio nigripulchritudo SOn1</name>
    <dbReference type="NCBI Taxonomy" id="1238450"/>
    <lineage>
        <taxon>Bacteria</taxon>
        <taxon>Pseudomonadati</taxon>
        <taxon>Pseudomonadota</taxon>
        <taxon>Gammaproteobacteria</taxon>
        <taxon>Vibrionales</taxon>
        <taxon>Vibrionaceae</taxon>
        <taxon>Vibrio</taxon>
    </lineage>
</organism>
<name>A0AAV2VUU5_9VIBR</name>
<evidence type="ECO:0000313" key="6">
    <source>
        <dbReference type="Proteomes" id="UP000018211"/>
    </source>
</evidence>
<dbReference type="Gene3D" id="1.10.1040.10">
    <property type="entry name" value="N-(1-d-carboxylethyl)-l-norvaline Dehydrogenase, domain 2"/>
    <property type="match status" value="1"/>
</dbReference>
<dbReference type="GO" id="GO:0016616">
    <property type="term" value="F:oxidoreductase activity, acting on the CH-OH group of donors, NAD or NADP as acceptor"/>
    <property type="evidence" value="ECO:0007669"/>
    <property type="project" value="TreeGrafter"/>
</dbReference>
<comment type="caution">
    <text evidence="5">The sequence shown here is derived from an EMBL/GenBank/DDBJ whole genome shotgun (WGS) entry which is preliminary data.</text>
</comment>
<feature type="domain" description="Mannitol dehydrogenase C-terminal" evidence="4">
    <location>
        <begin position="265"/>
        <end position="449"/>
    </location>
</feature>
<reference evidence="5 6" key="1">
    <citation type="journal article" date="2013" name="ISME J.">
        <title>Comparative genomics of pathogenic lineages of Vibrio nigripulchritudo identifies virulence-associated traits.</title>
        <authorList>
            <person name="Goudenege D."/>
            <person name="Labreuche Y."/>
            <person name="Krin E."/>
            <person name="Ansquer D."/>
            <person name="Mangenot S."/>
            <person name="Calteau A."/>
            <person name="Medigue C."/>
            <person name="Mazel D."/>
            <person name="Polz M.F."/>
            <person name="Le Roux F."/>
        </authorList>
    </citation>
    <scope>NUCLEOTIDE SEQUENCE [LARGE SCALE GENOMIC DNA]</scope>
    <source>
        <strain evidence="5 6">SOn1</strain>
    </source>
</reference>
<accession>A0AAV2VUU5</accession>
<dbReference type="Pfam" id="PF08125">
    <property type="entry name" value="Mannitol_dh_C"/>
    <property type="match status" value="1"/>
</dbReference>
<dbReference type="PROSITE" id="PS00974">
    <property type="entry name" value="MANNITOL_DHGENASE"/>
    <property type="match status" value="1"/>
</dbReference>
<sequence>MTNRLVHFGVGSFFRGHQAYYVDRFNRLVPPSDRWHYTGVNLRPESRTITQTLQQQGGRYHLKKISAYGDIEIRKIEAMDTVVDASSDVSELDAIFTDPNVKALTITVTEGGYYLTDTNDVNLKDVEIASDLTNSDAPKTVYGYLSYALKQRAASQAGAITVLTCDNLRDNGTLLENAFKQFLSAKQETELLDWVSKHVTFPCCMVDRITPVPPKGLARQLETIVDEKDKCPIMGEDFEQWVIEDKFASDFPQLEKVGVTFSSQVHQYEETKIRILNGGHFLLSYVGALRNYITFDQNMEDDQLADWLKGYHQTEVIPTISHPPVDLEQYRQKIVERFSNSHIADSIERIAMDSVSKFPQFILPTVRFNLERNHMPRYAICLIAHWYCFLERFHNGKLAFNYKDPHFSKAEQWLNSSDPVTTFLSNEDVWQGLTSRFPDFTEQLKKQIETQSKEYEESES</sequence>
<gene>
    <name evidence="5" type="ORF">VIBNISOn1_500010</name>
</gene>
<dbReference type="InterPro" id="IPR050988">
    <property type="entry name" value="Mannitol_DH/Oxidoreductase"/>
</dbReference>
<evidence type="ECO:0000256" key="2">
    <source>
        <dbReference type="ARBA" id="ARBA00023027"/>
    </source>
</evidence>
<dbReference type="GO" id="GO:0019594">
    <property type="term" value="P:mannitol metabolic process"/>
    <property type="evidence" value="ECO:0007669"/>
    <property type="project" value="InterPro"/>
</dbReference>
<evidence type="ECO:0000313" key="5">
    <source>
        <dbReference type="EMBL" id="CCO48387.1"/>
    </source>
</evidence>
<dbReference type="PRINTS" id="PR00084">
    <property type="entry name" value="MTLDHDRGNASE"/>
</dbReference>
<dbReference type="SUPFAM" id="SSF48179">
    <property type="entry name" value="6-phosphogluconate dehydrogenase C-terminal domain-like"/>
    <property type="match status" value="1"/>
</dbReference>
<evidence type="ECO:0000259" key="3">
    <source>
        <dbReference type="Pfam" id="PF01232"/>
    </source>
</evidence>
<evidence type="ECO:0000256" key="1">
    <source>
        <dbReference type="ARBA" id="ARBA00023002"/>
    </source>
</evidence>
<dbReference type="InterPro" id="IPR023027">
    <property type="entry name" value="Mannitol_DH_CS"/>
</dbReference>
<keyword evidence="2" id="KW-0520">NAD</keyword>
<keyword evidence="1" id="KW-0560">Oxidoreductase</keyword>
<dbReference type="RefSeq" id="WP_022612877.1">
    <property type="nucleotide sequence ID" value="NZ_LK391965.1"/>
</dbReference>
<dbReference type="InterPro" id="IPR008927">
    <property type="entry name" value="6-PGluconate_DH-like_C_sf"/>
</dbReference>
<dbReference type="AlphaFoldDB" id="A0AAV2VUU5"/>
<dbReference type="InterPro" id="IPR013131">
    <property type="entry name" value="Mannitol_DH_N"/>
</dbReference>
<dbReference type="EMBL" id="CAOF01000143">
    <property type="protein sequence ID" value="CCO48387.1"/>
    <property type="molecule type" value="Genomic_DNA"/>
</dbReference>
<feature type="domain" description="Mannitol dehydrogenase N-terminal" evidence="3">
    <location>
        <begin position="4"/>
        <end position="256"/>
    </location>
</feature>
<dbReference type="InterPro" id="IPR000669">
    <property type="entry name" value="Mannitol_DH"/>
</dbReference>
<dbReference type="PANTHER" id="PTHR43362:SF1">
    <property type="entry name" value="MANNITOL DEHYDROGENASE 2-RELATED"/>
    <property type="match status" value="1"/>
</dbReference>
<evidence type="ECO:0000259" key="4">
    <source>
        <dbReference type="Pfam" id="PF08125"/>
    </source>
</evidence>
<dbReference type="Proteomes" id="UP000018211">
    <property type="component" value="Unassembled WGS sequence"/>
</dbReference>
<dbReference type="Gene3D" id="3.40.50.720">
    <property type="entry name" value="NAD(P)-binding Rossmann-like Domain"/>
    <property type="match status" value="1"/>
</dbReference>
<dbReference type="InterPro" id="IPR036291">
    <property type="entry name" value="NAD(P)-bd_dom_sf"/>
</dbReference>
<dbReference type="Pfam" id="PF01232">
    <property type="entry name" value="Mannitol_dh"/>
    <property type="match status" value="1"/>
</dbReference>
<dbReference type="SUPFAM" id="SSF51735">
    <property type="entry name" value="NAD(P)-binding Rossmann-fold domains"/>
    <property type="match status" value="1"/>
</dbReference>
<dbReference type="PANTHER" id="PTHR43362">
    <property type="entry name" value="MANNITOL DEHYDROGENASE DSF1-RELATED"/>
    <property type="match status" value="1"/>
</dbReference>
<dbReference type="InterPro" id="IPR013328">
    <property type="entry name" value="6PGD_dom2"/>
</dbReference>
<proteinExistence type="predicted"/>
<protein>
    <submittedName>
        <fullName evidence="5">Mannitol dehydrogenase</fullName>
    </submittedName>
</protein>